<dbReference type="CTD" id="8231274"/>
<dbReference type="InterPro" id="IPR007110">
    <property type="entry name" value="Ig-like_dom"/>
</dbReference>
<dbReference type="PROSITE" id="PS00290">
    <property type="entry name" value="IG_MHC"/>
    <property type="match status" value="1"/>
</dbReference>
<evidence type="ECO:0000256" key="4">
    <source>
        <dbReference type="ARBA" id="ARBA00023180"/>
    </source>
</evidence>
<evidence type="ECO:0000256" key="1">
    <source>
        <dbReference type="ARBA" id="ARBA00004479"/>
    </source>
</evidence>
<dbReference type="SMART" id="SM00060">
    <property type="entry name" value="FN3"/>
    <property type="match status" value="1"/>
</dbReference>
<dbReference type="RefSeq" id="XP_002423575.1">
    <property type="nucleotide sequence ID" value="XM_002423530.1"/>
</dbReference>
<keyword evidence="6" id="KW-0812">Transmembrane</keyword>
<evidence type="ECO:0000259" key="7">
    <source>
        <dbReference type="PROSITE" id="PS50835"/>
    </source>
</evidence>
<keyword evidence="5" id="KW-0393">Immunoglobulin domain</keyword>
<dbReference type="GO" id="GO:0005911">
    <property type="term" value="C:cell-cell junction"/>
    <property type="evidence" value="ECO:0007669"/>
    <property type="project" value="TreeGrafter"/>
</dbReference>
<dbReference type="CDD" id="cd00063">
    <property type="entry name" value="FN3"/>
    <property type="match status" value="1"/>
</dbReference>
<evidence type="ECO:0000256" key="3">
    <source>
        <dbReference type="ARBA" id="ARBA00023157"/>
    </source>
</evidence>
<dbReference type="Pfam" id="PF13927">
    <property type="entry name" value="Ig_3"/>
    <property type="match status" value="4"/>
</dbReference>
<dbReference type="SUPFAM" id="SSF48726">
    <property type="entry name" value="Immunoglobulin"/>
    <property type="match status" value="9"/>
</dbReference>
<dbReference type="SMART" id="SM00408">
    <property type="entry name" value="IGc2"/>
    <property type="match status" value="7"/>
</dbReference>
<dbReference type="FunCoup" id="E0VBT1">
    <property type="interactions" value="34"/>
</dbReference>
<reference evidence="9" key="1">
    <citation type="submission" date="2007-04" db="EMBL/GenBank/DDBJ databases">
        <title>Annotation of Pediculus humanus corporis strain USDA.</title>
        <authorList>
            <person name="Kirkness E."/>
            <person name="Hannick L."/>
            <person name="Hass B."/>
            <person name="Bruggner R."/>
            <person name="Lawson D."/>
            <person name="Bidwell S."/>
            <person name="Joardar V."/>
            <person name="Caler E."/>
            <person name="Walenz B."/>
            <person name="Inman J."/>
            <person name="Schobel S."/>
            <person name="Galinsky K."/>
            <person name="Amedeo P."/>
            <person name="Strausberg R."/>
        </authorList>
    </citation>
    <scope>NUCLEOTIDE SEQUENCE</scope>
    <source>
        <strain evidence="9">USDA</strain>
    </source>
</reference>
<feature type="domain" description="Ig-like" evidence="7">
    <location>
        <begin position="677"/>
        <end position="766"/>
    </location>
</feature>
<dbReference type="PANTHER" id="PTHR11640">
    <property type="entry name" value="NEPHRIN"/>
    <property type="match status" value="1"/>
</dbReference>
<reference evidence="9" key="2">
    <citation type="submission" date="2007-04" db="EMBL/GenBank/DDBJ databases">
        <title>The genome of the human body louse.</title>
        <authorList>
            <consortium name="The Human Body Louse Genome Consortium"/>
            <person name="Kirkness E."/>
            <person name="Walenz B."/>
            <person name="Hass B."/>
            <person name="Bruggner R."/>
            <person name="Strausberg R."/>
        </authorList>
    </citation>
    <scope>NUCLEOTIDE SEQUENCE</scope>
    <source>
        <strain evidence="9">USDA</strain>
    </source>
</reference>
<dbReference type="InterPro" id="IPR003006">
    <property type="entry name" value="Ig/MHC_CS"/>
</dbReference>
<evidence type="ECO:0000313" key="10">
    <source>
        <dbReference type="EnsemblMetazoa" id="PHUM068980-PA"/>
    </source>
</evidence>
<keyword evidence="3" id="KW-1015">Disulfide bond</keyword>
<keyword evidence="4" id="KW-0325">Glycoprotein</keyword>
<keyword evidence="2 6" id="KW-0472">Membrane</keyword>
<dbReference type="Proteomes" id="UP000009046">
    <property type="component" value="Unassembled WGS sequence"/>
</dbReference>
<feature type="domain" description="Ig-like" evidence="7">
    <location>
        <begin position="193"/>
        <end position="280"/>
    </location>
</feature>
<evidence type="ECO:0000313" key="11">
    <source>
        <dbReference type="Proteomes" id="UP000009046"/>
    </source>
</evidence>
<dbReference type="InterPro" id="IPR013162">
    <property type="entry name" value="CD80_C2-set"/>
</dbReference>
<protein>
    <submittedName>
        <fullName evidence="9">Nephrin, putative</fullName>
    </submittedName>
</protein>
<feature type="domain" description="Ig-like" evidence="7">
    <location>
        <begin position="484"/>
        <end position="574"/>
    </location>
</feature>
<keyword evidence="11" id="KW-1185">Reference proteome</keyword>
<dbReference type="eggNOG" id="KOG3515">
    <property type="taxonomic scope" value="Eukaryota"/>
</dbReference>
<accession>E0VBT1</accession>
<feature type="domain" description="Fibronectin type-III" evidence="8">
    <location>
        <begin position="877"/>
        <end position="974"/>
    </location>
</feature>
<dbReference type="PROSITE" id="PS50853">
    <property type="entry name" value="FN3"/>
    <property type="match status" value="1"/>
</dbReference>
<evidence type="ECO:0000256" key="5">
    <source>
        <dbReference type="ARBA" id="ARBA00023319"/>
    </source>
</evidence>
<dbReference type="KEGG" id="phu:Phum_PHUM068980"/>
<dbReference type="InterPro" id="IPR036116">
    <property type="entry name" value="FN3_sf"/>
</dbReference>
<dbReference type="EMBL" id="DS235042">
    <property type="protein sequence ID" value="EEB10837.1"/>
    <property type="molecule type" value="Genomic_DNA"/>
</dbReference>
<feature type="transmembrane region" description="Helical" evidence="6">
    <location>
        <begin position="989"/>
        <end position="1014"/>
    </location>
</feature>
<gene>
    <name evidence="10" type="primary">8231274</name>
    <name evidence="9" type="ORF">Phum_PHUM068980</name>
</gene>
<dbReference type="FunFam" id="2.60.40.10:FF:000405">
    <property type="entry name" value="nephrin isoform X1"/>
    <property type="match status" value="2"/>
</dbReference>
<dbReference type="PANTHER" id="PTHR11640:SF136">
    <property type="entry name" value="NEPHRIN"/>
    <property type="match status" value="1"/>
</dbReference>
<dbReference type="InterPro" id="IPR003961">
    <property type="entry name" value="FN3_dom"/>
</dbReference>
<name>E0VBT1_PEDHC</name>
<keyword evidence="6" id="KW-1133">Transmembrane helix</keyword>
<dbReference type="Gene3D" id="2.60.40.10">
    <property type="entry name" value="Immunoglobulins"/>
    <property type="match status" value="10"/>
</dbReference>
<sequence length="1230" mass="135905">MLQGEVQWTKDGFALGYNAEIPGLPRYSYIGDRKIGVYNLKITNVTLEDDSEFQCQVGPVANNKAIRANARLTVIAPPSSIEIINHSSKDKIQIKENEELEIECLVKNSKPPAKVIWYRGDIELKSDNSSDTVINVPEGKVTRYNVLSKIKIKPTADDDVAEYTCEARHEALPTNMPLRSTVSLSVLYPPGLPYIEGYTEGETVKRGQTIELICRSRGGNPPAQLIWFKNGEPVRMSYRTAGRLSENVYTFTADSNDNKAKYKCEATNVMSPIPYKAEVTLSVLFAPAHVTISGPTEAKAGDKVPLTCTTDNSNPPADIKWMVAGRQVRNTSVITTPSPNGGSISTSNITVTVGQNKRSLVVICHGLNMHLTENIVGTHTINVLYPPGHPIISGYTKGTNIPVGTVQMISCISSGGNPLATLTWYKNDKKITSVSKTNDRSVSAEITVYTNMTDNGAVYKCEASNPATEVPFIETVKLNVYFPPDHVRVRKEPAELKPGQIATLTCESSSSNPPAKLSWWKEGIPVGGAINTTKPGLHGGVISTIELKVNVTPEINGVVYTCQATNAPLQRSVHDAFTLDVLFKPVFKELTNKIYSAVEGEPLLIFLETKANPSNIVYTWNKNGVSFSKKNSRLIVDGPVLNITRLTRHDNGEYKCTASNSQGSASITFNISVQYSAYVVTAPQYVVATPGENVELNCTVDGNPLKEDDISWRNKNYYDLDEKTISKTFINSTSYLVLRSPTRKDSGSFECVVNNGIGNETFKTIELLVKYKPEMDFSPARLKSASNIGSTGRLICRSSSVPKPTFQWFRNRMNLVPNITSKYFSEFREVNFTTFESILIINNVEASDYGEYECEARNEEGIAKSIIVLNVTSAPDPPLSMTVLNVTHDSVTISWVPGFDGGLKTSYRIRYKADNKNSEREGFRYLDVLTDNSTYYTVNGLNLDTEYVFTIMAFNDRGNSNYMQDVVKTKTSNIMIPEELLGKADIPRIIIISVSITGVILLLFNVLLVVCFIIRKKKKKIKKGPSEQGSNKSATIEMYAPSSYNETVTGETLSSVSEKSENYSNGEVNADYAEDGCKVANSTYLIDQFDYPFQYPASYEMQHQLRGNHVVPDPEIVQTRNTLPHPVNKGNYINNSMIPPQTIEGTYYNMQAESRYLPYSQPLEYNHTMPTGSLKRQRGPVLPDVTVLHNNSSPPKLTGPVLSATLMPQPALSTFGQGYPANLETEGHLV</sequence>
<dbReference type="OMA" id="IEGYSPG"/>
<evidence type="ECO:0000256" key="6">
    <source>
        <dbReference type="SAM" id="Phobius"/>
    </source>
</evidence>
<dbReference type="STRING" id="121224.E0VBT1"/>
<feature type="domain" description="Ig-like" evidence="7">
    <location>
        <begin position="78"/>
        <end position="185"/>
    </location>
</feature>
<proteinExistence type="predicted"/>
<dbReference type="InterPro" id="IPR003599">
    <property type="entry name" value="Ig_sub"/>
</dbReference>
<evidence type="ECO:0000256" key="2">
    <source>
        <dbReference type="ARBA" id="ARBA00023136"/>
    </source>
</evidence>
<dbReference type="EMBL" id="AAZO01000827">
    <property type="status" value="NOT_ANNOTATED_CDS"/>
    <property type="molecule type" value="Genomic_DNA"/>
</dbReference>
<organism>
    <name type="scientific">Pediculus humanus subsp. corporis</name>
    <name type="common">Body louse</name>
    <dbReference type="NCBI Taxonomy" id="121224"/>
    <lineage>
        <taxon>Eukaryota</taxon>
        <taxon>Metazoa</taxon>
        <taxon>Ecdysozoa</taxon>
        <taxon>Arthropoda</taxon>
        <taxon>Hexapoda</taxon>
        <taxon>Insecta</taxon>
        <taxon>Pterygota</taxon>
        <taxon>Neoptera</taxon>
        <taxon>Paraneoptera</taxon>
        <taxon>Psocodea</taxon>
        <taxon>Troctomorpha</taxon>
        <taxon>Phthiraptera</taxon>
        <taxon>Anoplura</taxon>
        <taxon>Pediculidae</taxon>
        <taxon>Pediculus</taxon>
    </lineage>
</organism>
<comment type="subcellular location">
    <subcellularLocation>
        <location evidence="1">Membrane</location>
        <topology evidence="1">Single-pass type I membrane protein</topology>
    </subcellularLocation>
</comment>
<feature type="domain" description="Ig-like" evidence="7">
    <location>
        <begin position="390"/>
        <end position="479"/>
    </location>
</feature>
<reference evidence="10" key="3">
    <citation type="submission" date="2021-02" db="UniProtKB">
        <authorList>
            <consortium name="EnsemblMetazoa"/>
        </authorList>
    </citation>
    <scope>IDENTIFICATION</scope>
    <source>
        <strain evidence="10">USDA</strain>
    </source>
</reference>
<dbReference type="GeneID" id="8231274"/>
<feature type="domain" description="Ig-like" evidence="7">
    <location>
        <begin position="1"/>
        <end position="73"/>
    </location>
</feature>
<dbReference type="CDD" id="cd00096">
    <property type="entry name" value="Ig"/>
    <property type="match status" value="2"/>
</dbReference>
<dbReference type="PROSITE" id="PS50835">
    <property type="entry name" value="IG_LIKE"/>
    <property type="match status" value="9"/>
</dbReference>
<dbReference type="InterPro" id="IPR003598">
    <property type="entry name" value="Ig_sub2"/>
</dbReference>
<dbReference type="SMART" id="SM00409">
    <property type="entry name" value="IG"/>
    <property type="match status" value="8"/>
</dbReference>
<dbReference type="Pfam" id="PF00041">
    <property type="entry name" value="fn3"/>
    <property type="match status" value="1"/>
</dbReference>
<dbReference type="HOGENOM" id="CLU_003881_1_1_1"/>
<dbReference type="InterPro" id="IPR051275">
    <property type="entry name" value="Cell_adhesion_signaling"/>
</dbReference>
<dbReference type="EnsemblMetazoa" id="PHUM068980-RA">
    <property type="protein sequence ID" value="PHUM068980-PA"/>
    <property type="gene ID" value="PHUM068980"/>
</dbReference>
<dbReference type="InterPro" id="IPR036179">
    <property type="entry name" value="Ig-like_dom_sf"/>
</dbReference>
<dbReference type="AlphaFoldDB" id="E0VBT1"/>
<feature type="domain" description="Ig-like" evidence="7">
    <location>
        <begin position="287"/>
        <end position="382"/>
    </location>
</feature>
<dbReference type="SUPFAM" id="SSF49265">
    <property type="entry name" value="Fibronectin type III"/>
    <property type="match status" value="1"/>
</dbReference>
<dbReference type="InParanoid" id="E0VBT1"/>
<evidence type="ECO:0000259" key="8">
    <source>
        <dbReference type="PROSITE" id="PS50853"/>
    </source>
</evidence>
<feature type="domain" description="Ig-like" evidence="7">
    <location>
        <begin position="773"/>
        <end position="870"/>
    </location>
</feature>
<dbReference type="InterPro" id="IPR013783">
    <property type="entry name" value="Ig-like_fold"/>
</dbReference>
<dbReference type="Pfam" id="PF08205">
    <property type="entry name" value="C2-set_2"/>
    <property type="match status" value="4"/>
</dbReference>
<dbReference type="GO" id="GO:0050839">
    <property type="term" value="F:cell adhesion molecule binding"/>
    <property type="evidence" value="ECO:0007669"/>
    <property type="project" value="TreeGrafter"/>
</dbReference>
<evidence type="ECO:0000313" key="9">
    <source>
        <dbReference type="EMBL" id="EEB10837.1"/>
    </source>
</evidence>
<dbReference type="OrthoDB" id="10028801at2759"/>
<feature type="domain" description="Ig-like" evidence="7">
    <location>
        <begin position="585"/>
        <end position="672"/>
    </location>
</feature>
<dbReference type="GO" id="GO:0005886">
    <property type="term" value="C:plasma membrane"/>
    <property type="evidence" value="ECO:0007669"/>
    <property type="project" value="TreeGrafter"/>
</dbReference>
<dbReference type="VEuPathDB" id="VectorBase:PHUM068980"/>
<dbReference type="GO" id="GO:0098609">
    <property type="term" value="P:cell-cell adhesion"/>
    <property type="evidence" value="ECO:0007669"/>
    <property type="project" value="TreeGrafter"/>
</dbReference>